<evidence type="ECO:0000313" key="2">
    <source>
        <dbReference type="EMBL" id="GAG07558.1"/>
    </source>
</evidence>
<proteinExistence type="predicted"/>
<evidence type="ECO:0008006" key="3">
    <source>
        <dbReference type="Google" id="ProtNLM"/>
    </source>
</evidence>
<keyword evidence="1" id="KW-0812">Transmembrane</keyword>
<comment type="caution">
    <text evidence="2">The sequence shown here is derived from an EMBL/GenBank/DDBJ whole genome shotgun (WGS) entry which is preliminary data.</text>
</comment>
<dbReference type="AlphaFoldDB" id="X0V504"/>
<gene>
    <name evidence="2" type="ORF">S01H1_40628</name>
</gene>
<protein>
    <recommendedName>
        <fullName evidence="3">Prepilin-type N-terminal cleavage/methylation domain-containing protein</fullName>
    </recommendedName>
</protein>
<reference evidence="2" key="1">
    <citation type="journal article" date="2014" name="Front. Microbiol.">
        <title>High frequency of phylogenetically diverse reductive dehalogenase-homologous genes in deep subseafloor sedimentary metagenomes.</title>
        <authorList>
            <person name="Kawai M."/>
            <person name="Futagami T."/>
            <person name="Toyoda A."/>
            <person name="Takaki Y."/>
            <person name="Nishi S."/>
            <person name="Hori S."/>
            <person name="Arai W."/>
            <person name="Tsubouchi T."/>
            <person name="Morono Y."/>
            <person name="Uchiyama I."/>
            <person name="Ito T."/>
            <person name="Fujiyama A."/>
            <person name="Inagaki F."/>
            <person name="Takami H."/>
        </authorList>
    </citation>
    <scope>NUCLEOTIDE SEQUENCE</scope>
    <source>
        <strain evidence="2">Expedition CK06-06</strain>
    </source>
</reference>
<feature type="transmembrane region" description="Helical" evidence="1">
    <location>
        <begin position="6"/>
        <end position="27"/>
    </location>
</feature>
<evidence type="ECO:0000256" key="1">
    <source>
        <dbReference type="SAM" id="Phobius"/>
    </source>
</evidence>
<sequence>MNNRGFTLIEVCLCGAIFIIVLALFLARCKEDHKAEVEVSQAYNETFKVELEPRAKYQGQSKHDSARLFIKDFNSDKFGSYGALLYIGDSVYGGEFLVIATQYGVTSLKLN</sequence>
<keyword evidence="1" id="KW-1133">Transmembrane helix</keyword>
<dbReference type="EMBL" id="BARS01025735">
    <property type="protein sequence ID" value="GAG07558.1"/>
    <property type="molecule type" value="Genomic_DNA"/>
</dbReference>
<accession>X0V504</accession>
<name>X0V504_9ZZZZ</name>
<organism evidence="2">
    <name type="scientific">marine sediment metagenome</name>
    <dbReference type="NCBI Taxonomy" id="412755"/>
    <lineage>
        <taxon>unclassified sequences</taxon>
        <taxon>metagenomes</taxon>
        <taxon>ecological metagenomes</taxon>
    </lineage>
</organism>
<keyword evidence="1" id="KW-0472">Membrane</keyword>